<evidence type="ECO:0000313" key="2">
    <source>
        <dbReference type="EMBL" id="QNO47424.1"/>
    </source>
</evidence>
<protein>
    <recommendedName>
        <fullName evidence="3">DUF2325 domain-containing protein</fullName>
    </recommendedName>
</protein>
<proteinExistence type="predicted"/>
<feature type="coiled-coil region" evidence="1">
    <location>
        <begin position="184"/>
        <end position="218"/>
    </location>
</feature>
<dbReference type="Pfam" id="PF10087">
    <property type="entry name" value="DUF2325"/>
    <property type="match status" value="1"/>
</dbReference>
<reference evidence="2" key="1">
    <citation type="submission" date="2020-06" db="EMBL/GenBank/DDBJ databases">
        <title>Unique genomic features of the anaerobic methanotrophic archaea.</title>
        <authorList>
            <person name="Chadwick G.L."/>
            <person name="Skennerton C.T."/>
            <person name="Laso-Perez R."/>
            <person name="Leu A.O."/>
            <person name="Speth D.R."/>
            <person name="Yu H."/>
            <person name="Morgan-Lang C."/>
            <person name="Hatzenpichler R."/>
            <person name="Goudeau D."/>
            <person name="Malmstrom R."/>
            <person name="Brazelton W.J."/>
            <person name="Woyke T."/>
            <person name="Hallam S.J."/>
            <person name="Tyson G.W."/>
            <person name="Wegener G."/>
            <person name="Boetius A."/>
            <person name="Orphan V."/>
        </authorList>
    </citation>
    <scope>NUCLEOTIDE SEQUENCE</scope>
</reference>
<sequence length="409" mass="45915">MPERKIWEFKSQTICTILGLTFDDKELVSVFKKLKLDQSRNAPYELHGDLVQLCSTQNKASGKLDKMLKARFGQYESDFKRIPRNEIYKYIENGSGTVTVTEGRNGNGGGNRNKNGKSIPLSALVWFAVRSQHEDIDEIEARVFATTHILEHRASRFYDTLRRSTADGRPEDILKNLGNALESSGKLQTKCDRLERKREQLKSDIESIRDDKSRINAALEVQKQLNRQLTGDFEKLGGAGTLDRTCDMKKEINLLTSEVMCLTGQLLQKDRRDCAIPDGGSPAITSITEDPEVDAWDNVVDVDLNGTRVTYVGGVESLMPHYKDAVESVGGTFCYHCGRCIQGRKEIEGIVEKTDIIFCPVDINSHNACRYVKKACKMRDKPCYFLRSASLSMFVKGLEKHVDGTGVTA</sequence>
<evidence type="ECO:0008006" key="3">
    <source>
        <dbReference type="Google" id="ProtNLM"/>
    </source>
</evidence>
<dbReference type="InterPro" id="IPR016772">
    <property type="entry name" value="UCP020408"/>
</dbReference>
<evidence type="ECO:0000256" key="1">
    <source>
        <dbReference type="SAM" id="Coils"/>
    </source>
</evidence>
<keyword evidence="1" id="KW-0175">Coiled coil</keyword>
<accession>A0A7G9YHE0</accession>
<organism evidence="2">
    <name type="scientific">Candidatus Methanogaster sp. ANME-2c ERB4</name>
    <dbReference type="NCBI Taxonomy" id="2759911"/>
    <lineage>
        <taxon>Archaea</taxon>
        <taxon>Methanobacteriati</taxon>
        <taxon>Methanobacteriota</taxon>
        <taxon>Stenosarchaea group</taxon>
        <taxon>Methanomicrobia</taxon>
        <taxon>Methanosarcinales</taxon>
        <taxon>ANME-2 cluster</taxon>
        <taxon>Candidatus Methanogasteraceae</taxon>
        <taxon>Candidatus Methanogaster</taxon>
    </lineage>
</organism>
<dbReference type="AlphaFoldDB" id="A0A7G9YHE0"/>
<name>A0A7G9YHE0_9EURY</name>
<dbReference type="EMBL" id="MT631262">
    <property type="protein sequence ID" value="QNO47424.1"/>
    <property type="molecule type" value="Genomic_DNA"/>
</dbReference>
<gene>
    <name evidence="2" type="ORF">MPGFIOMI_00022</name>
</gene>